<proteinExistence type="predicted"/>
<sequence length="133" mass="14586">MIATSSGSCDRDVIADPSHTPSTGTEVAACSAERQEDSGSIEAKNREKSATCARSLRFAGNKTIILTKLQQAAQCWNHAPYPYFMCVVRKMTLSKCALMIKVLDAVRGIPAAKLSVKVHRQKEDKSWDLLSTR</sequence>
<dbReference type="InterPro" id="IPR036817">
    <property type="entry name" value="Transthyretin/HIU_hydrolase_sf"/>
</dbReference>
<accession>A0ABN9M5F0</accession>
<name>A0ABN9M5F0_9NEOB</name>
<dbReference type="Proteomes" id="UP001176940">
    <property type="component" value="Unassembled WGS sequence"/>
</dbReference>
<gene>
    <name evidence="2" type="ORF">RIMI_LOCUS16129243</name>
</gene>
<keyword evidence="3" id="KW-1185">Reference proteome</keyword>
<evidence type="ECO:0000313" key="3">
    <source>
        <dbReference type="Proteomes" id="UP001176940"/>
    </source>
</evidence>
<dbReference type="PROSITE" id="PS00768">
    <property type="entry name" value="TRANSTHYRETIN_1"/>
    <property type="match status" value="1"/>
</dbReference>
<dbReference type="InterPro" id="IPR023418">
    <property type="entry name" value="Thyroxine_BS"/>
</dbReference>
<dbReference type="SUPFAM" id="SSF49472">
    <property type="entry name" value="Transthyretin (synonym: prealbumin)"/>
    <property type="match status" value="1"/>
</dbReference>
<evidence type="ECO:0000256" key="1">
    <source>
        <dbReference type="SAM" id="MobiDB-lite"/>
    </source>
</evidence>
<reference evidence="2" key="1">
    <citation type="submission" date="2023-07" db="EMBL/GenBank/DDBJ databases">
        <authorList>
            <person name="Stuckert A."/>
        </authorList>
    </citation>
    <scope>NUCLEOTIDE SEQUENCE</scope>
</reference>
<feature type="compositionally biased region" description="Basic and acidic residues" evidence="1">
    <location>
        <begin position="33"/>
        <end position="46"/>
    </location>
</feature>
<feature type="region of interest" description="Disordered" evidence="1">
    <location>
        <begin position="1"/>
        <end position="46"/>
    </location>
</feature>
<evidence type="ECO:0000313" key="2">
    <source>
        <dbReference type="EMBL" id="CAJ0957917.1"/>
    </source>
</evidence>
<dbReference type="EMBL" id="CAUEEQ010044482">
    <property type="protein sequence ID" value="CAJ0957917.1"/>
    <property type="molecule type" value="Genomic_DNA"/>
</dbReference>
<protein>
    <submittedName>
        <fullName evidence="2">Uncharacterized protein</fullName>
    </submittedName>
</protein>
<dbReference type="Gene3D" id="2.60.40.180">
    <property type="entry name" value="Transthyretin/hydroxyisourate hydrolase domain"/>
    <property type="match status" value="1"/>
</dbReference>
<comment type="caution">
    <text evidence="2">The sequence shown here is derived from an EMBL/GenBank/DDBJ whole genome shotgun (WGS) entry which is preliminary data.</text>
</comment>
<organism evidence="2 3">
    <name type="scientific">Ranitomeya imitator</name>
    <name type="common">mimic poison frog</name>
    <dbReference type="NCBI Taxonomy" id="111125"/>
    <lineage>
        <taxon>Eukaryota</taxon>
        <taxon>Metazoa</taxon>
        <taxon>Chordata</taxon>
        <taxon>Craniata</taxon>
        <taxon>Vertebrata</taxon>
        <taxon>Euteleostomi</taxon>
        <taxon>Amphibia</taxon>
        <taxon>Batrachia</taxon>
        <taxon>Anura</taxon>
        <taxon>Neobatrachia</taxon>
        <taxon>Hyloidea</taxon>
        <taxon>Dendrobatidae</taxon>
        <taxon>Dendrobatinae</taxon>
        <taxon>Ranitomeya</taxon>
    </lineage>
</organism>